<organism evidence="1 2">
    <name type="scientific">Nitrincola tibetensis</name>
    <dbReference type="NCBI Taxonomy" id="2219697"/>
    <lineage>
        <taxon>Bacteria</taxon>
        <taxon>Pseudomonadati</taxon>
        <taxon>Pseudomonadota</taxon>
        <taxon>Gammaproteobacteria</taxon>
        <taxon>Oceanospirillales</taxon>
        <taxon>Oceanospirillaceae</taxon>
        <taxon>Nitrincola</taxon>
    </lineage>
</organism>
<dbReference type="Proteomes" id="UP000250744">
    <property type="component" value="Unassembled WGS sequence"/>
</dbReference>
<proteinExistence type="predicted"/>
<protein>
    <submittedName>
        <fullName evidence="1">Uncharacterized protein</fullName>
    </submittedName>
</protein>
<dbReference type="OrthoDB" id="6637030at2"/>
<sequence>MMIPHTKKYYKGKCPSCRSIIEFHSIHFTIDNDKGEMVSTCNNCEAMFRIVTSNPDESYIAYGARKNSSIDYEIEPASAYPDISDVVRFEGSLNDTKMIFDPNSKPLYVCSSCGEGLEKKAFSKLEETFSKIIQAYHDYTTVDIKGYGFNPEKAIFKLNLICSCNKEYSAVFYKKYDHNGFDISDFNLGSIISSTPLDKIIDGTMSKDDCMELLKKALVRWELLFDKILIITPFVGNQYLSDEKLIDTWFSILSQISKDKAKLITRSASLKKVKQAISNHILDYEFLKDYDLSVTHIDKAIKLQPSHAKIYCGFSENYSEMIHGSANIAYGPSREQISFRSYGSYKDLYDSFLAPLDIKDASALEYSNMQEKGSNVLFEESEGFRAKQILKEDFAGIII</sequence>
<dbReference type="AlphaFoldDB" id="A0A364NH81"/>
<keyword evidence="2" id="KW-1185">Reference proteome</keyword>
<gene>
    <name evidence="1" type="ORF">DN062_18265</name>
</gene>
<accession>A0A364NH81</accession>
<evidence type="ECO:0000313" key="1">
    <source>
        <dbReference type="EMBL" id="RAU16423.1"/>
    </source>
</evidence>
<dbReference type="RefSeq" id="WP_112160723.1">
    <property type="nucleotide sequence ID" value="NZ_QKRX01000029.1"/>
</dbReference>
<evidence type="ECO:0000313" key="2">
    <source>
        <dbReference type="Proteomes" id="UP000250744"/>
    </source>
</evidence>
<comment type="caution">
    <text evidence="1">The sequence shown here is derived from an EMBL/GenBank/DDBJ whole genome shotgun (WGS) entry which is preliminary data.</text>
</comment>
<dbReference type="EMBL" id="QKRX01000029">
    <property type="protein sequence ID" value="RAU16423.1"/>
    <property type="molecule type" value="Genomic_DNA"/>
</dbReference>
<name>A0A364NH81_9GAMM</name>
<reference evidence="1 2" key="1">
    <citation type="submission" date="2018-06" db="EMBL/GenBank/DDBJ databases">
        <title>Nitrincola tibetense sp. nov., isolated from Lake XuguoCo on Tibetan Plateau.</title>
        <authorList>
            <person name="Xing P."/>
        </authorList>
    </citation>
    <scope>NUCLEOTIDE SEQUENCE [LARGE SCALE GENOMIC DNA]</scope>
    <source>
        <strain evidence="2">xg18</strain>
    </source>
</reference>